<dbReference type="InterPro" id="IPR029055">
    <property type="entry name" value="Ntn_hydrolases_N"/>
</dbReference>
<protein>
    <recommendedName>
        <fullName evidence="3">asparagine synthase (glutamine-hydrolyzing)</fullName>
        <ecNumber evidence="3">6.3.5.4</ecNumber>
    </recommendedName>
</protein>
<organism evidence="9 10">
    <name type="scientific">Helicobacter ibis</name>
    <dbReference type="NCBI Taxonomy" id="2962633"/>
    <lineage>
        <taxon>Bacteria</taxon>
        <taxon>Pseudomonadati</taxon>
        <taxon>Campylobacterota</taxon>
        <taxon>Epsilonproteobacteria</taxon>
        <taxon>Campylobacterales</taxon>
        <taxon>Helicobacteraceae</taxon>
        <taxon>Helicobacter</taxon>
    </lineage>
</organism>
<reference evidence="9 10" key="1">
    <citation type="submission" date="2023-01" db="EMBL/GenBank/DDBJ databases">
        <title>Description of Helicobacter ibis sp. nov. isolated from faecal droppings of black-faced ibis (Theristicus melanopis).</title>
        <authorList>
            <person name="Lopez-Cantillo M."/>
            <person name="Vidal-Veuthey B."/>
            <person name="Mella A."/>
            <person name="De La Haba R."/>
            <person name="Collado L."/>
        </authorList>
    </citation>
    <scope>NUCLEOTIDE SEQUENCE [LARGE SCALE GENOMIC DNA]</scope>
    <source>
        <strain evidence="9 10">A82</strain>
    </source>
</reference>
<dbReference type="PANTHER" id="PTHR43284:SF1">
    <property type="entry name" value="ASPARAGINE SYNTHETASE"/>
    <property type="match status" value="1"/>
</dbReference>
<dbReference type="Pfam" id="PF13537">
    <property type="entry name" value="GATase_7"/>
    <property type="match status" value="1"/>
</dbReference>
<evidence type="ECO:0000313" key="10">
    <source>
        <dbReference type="Proteomes" id="UP001210261"/>
    </source>
</evidence>
<evidence type="ECO:0000256" key="4">
    <source>
        <dbReference type="ARBA" id="ARBA00022741"/>
    </source>
</evidence>
<dbReference type="RefSeq" id="WP_271020622.1">
    <property type="nucleotide sequence ID" value="NZ_JAQHXR010000001.1"/>
</dbReference>
<accession>A0ABT4VCA0</accession>
<evidence type="ECO:0000256" key="7">
    <source>
        <dbReference type="ARBA" id="ARBA00048741"/>
    </source>
</evidence>
<comment type="similarity">
    <text evidence="2">Belongs to the asparagine synthetase family.</text>
</comment>
<dbReference type="Gene3D" id="3.40.50.620">
    <property type="entry name" value="HUPs"/>
    <property type="match status" value="1"/>
</dbReference>
<evidence type="ECO:0000313" key="9">
    <source>
        <dbReference type="EMBL" id="MDA3968329.1"/>
    </source>
</evidence>
<dbReference type="PROSITE" id="PS51278">
    <property type="entry name" value="GATASE_TYPE_2"/>
    <property type="match status" value="1"/>
</dbReference>
<evidence type="ECO:0000256" key="5">
    <source>
        <dbReference type="ARBA" id="ARBA00022840"/>
    </source>
</evidence>
<evidence type="ECO:0000256" key="3">
    <source>
        <dbReference type="ARBA" id="ARBA00012737"/>
    </source>
</evidence>
<dbReference type="SUPFAM" id="SSF56235">
    <property type="entry name" value="N-terminal nucleophile aminohydrolases (Ntn hydrolases)"/>
    <property type="match status" value="1"/>
</dbReference>
<comment type="pathway">
    <text evidence="1">Amino-acid biosynthesis; L-asparagine biosynthesis; L-asparagine from L-aspartate (L-Gln route): step 1/1.</text>
</comment>
<dbReference type="InterPro" id="IPR001962">
    <property type="entry name" value="Asn_synthase"/>
</dbReference>
<dbReference type="SUPFAM" id="SSF52402">
    <property type="entry name" value="Adenine nucleotide alpha hydrolases-like"/>
    <property type="match status" value="1"/>
</dbReference>
<keyword evidence="4" id="KW-0547">Nucleotide-binding</keyword>
<evidence type="ECO:0000256" key="6">
    <source>
        <dbReference type="ARBA" id="ARBA00022962"/>
    </source>
</evidence>
<sequence length="561" mass="65164">MCSVFGGEIGDRVEEFKEANATLIHRGPDFSGEFVEGGVGLFHNRLSIIDLDSGANQPFISSLYPHLVLIFNGEIYNYLELKEELAKEGVEFRTTSDTEVLLAMYVKYDKDSLRYLNGDFAFVIFDTRDKSFFLARDRLGNKPLFYSLKNNKLIFSSEIKALLKVLGVEFDRDEVSKWLLFSNGSSGKTIYKDILEFPKAHFGVYKNSKLHLERYWDLRIDNVICDEALALEELETLLSDSLLLRMRSDVPLSMSVSGGIDSTLLAYVAKNLGKSCEFFGLSFDEFYQFGEGEYIRKLEDSLKINVNIINANLESIRDDFRNLVFAQDEIFRSFSIYAQFLLFKEVSKTHKVIIGGQGADECFGGYYHHVGRYIYKNKEEFENRVNLYGKDALDEYVFGLKCSLGDKLKLRLFMRDNEYGINKLQEFGFNPPSFEHLLDRFKESFDEGLLLDVLYFNLPNLLRYEDRNSMFFSLENRTPFTDFRLVEFAFRLDSSLKFKNGYSKYILRKLLSKYFLDEFAWRLDKKGFIAPESLCYSKLFGVSGNLFDIRLAIFRELEKRK</sequence>
<evidence type="ECO:0000256" key="1">
    <source>
        <dbReference type="ARBA" id="ARBA00005187"/>
    </source>
</evidence>
<dbReference type="PIRSF" id="PIRSF001589">
    <property type="entry name" value="Asn_synthetase_glu-h"/>
    <property type="match status" value="1"/>
</dbReference>
<dbReference type="Pfam" id="PF00733">
    <property type="entry name" value="Asn_synthase"/>
    <property type="match status" value="1"/>
</dbReference>
<name>A0ABT4VCA0_9HELI</name>
<dbReference type="InterPro" id="IPR017932">
    <property type="entry name" value="GATase_2_dom"/>
</dbReference>
<dbReference type="GO" id="GO:0004066">
    <property type="term" value="F:asparagine synthase (glutamine-hydrolyzing) activity"/>
    <property type="evidence" value="ECO:0007669"/>
    <property type="project" value="UniProtKB-EC"/>
</dbReference>
<dbReference type="InterPro" id="IPR051786">
    <property type="entry name" value="ASN_synthetase/amidase"/>
</dbReference>
<dbReference type="CDD" id="cd00712">
    <property type="entry name" value="AsnB"/>
    <property type="match status" value="1"/>
</dbReference>
<dbReference type="EC" id="6.3.5.4" evidence="3"/>
<keyword evidence="10" id="KW-1185">Reference proteome</keyword>
<dbReference type="Gene3D" id="3.60.20.10">
    <property type="entry name" value="Glutamine Phosphoribosylpyrophosphate, subunit 1, domain 1"/>
    <property type="match status" value="1"/>
</dbReference>
<comment type="catalytic activity">
    <reaction evidence="7">
        <text>L-aspartate + L-glutamine + ATP + H2O = L-asparagine + L-glutamate + AMP + diphosphate + H(+)</text>
        <dbReference type="Rhea" id="RHEA:12228"/>
        <dbReference type="ChEBI" id="CHEBI:15377"/>
        <dbReference type="ChEBI" id="CHEBI:15378"/>
        <dbReference type="ChEBI" id="CHEBI:29985"/>
        <dbReference type="ChEBI" id="CHEBI:29991"/>
        <dbReference type="ChEBI" id="CHEBI:30616"/>
        <dbReference type="ChEBI" id="CHEBI:33019"/>
        <dbReference type="ChEBI" id="CHEBI:58048"/>
        <dbReference type="ChEBI" id="CHEBI:58359"/>
        <dbReference type="ChEBI" id="CHEBI:456215"/>
        <dbReference type="EC" id="6.3.5.4"/>
    </reaction>
</comment>
<keyword evidence="5" id="KW-0067">ATP-binding</keyword>
<feature type="domain" description="Glutamine amidotransferase type-2" evidence="8">
    <location>
        <begin position="2"/>
        <end position="208"/>
    </location>
</feature>
<comment type="caution">
    <text evidence="9">The sequence shown here is derived from an EMBL/GenBank/DDBJ whole genome shotgun (WGS) entry which is preliminary data.</text>
</comment>
<dbReference type="EMBL" id="JAQHXR010000001">
    <property type="protein sequence ID" value="MDA3968329.1"/>
    <property type="molecule type" value="Genomic_DNA"/>
</dbReference>
<dbReference type="InterPro" id="IPR006426">
    <property type="entry name" value="Asn_synth_AEB"/>
</dbReference>
<dbReference type="Proteomes" id="UP001210261">
    <property type="component" value="Unassembled WGS sequence"/>
</dbReference>
<evidence type="ECO:0000259" key="8">
    <source>
        <dbReference type="PROSITE" id="PS51278"/>
    </source>
</evidence>
<dbReference type="InterPro" id="IPR014729">
    <property type="entry name" value="Rossmann-like_a/b/a_fold"/>
</dbReference>
<keyword evidence="9" id="KW-0436">Ligase</keyword>
<gene>
    <name evidence="9" type="primary">asnB</name>
    <name evidence="9" type="ORF">PF021_01410</name>
</gene>
<dbReference type="CDD" id="cd01991">
    <property type="entry name" value="Asn_synthase_B_C"/>
    <property type="match status" value="1"/>
</dbReference>
<evidence type="ECO:0000256" key="2">
    <source>
        <dbReference type="ARBA" id="ARBA00005752"/>
    </source>
</evidence>
<keyword evidence="6" id="KW-0315">Glutamine amidotransferase</keyword>
<dbReference type="PANTHER" id="PTHR43284">
    <property type="entry name" value="ASPARAGINE SYNTHETASE (GLUTAMINE-HYDROLYZING)"/>
    <property type="match status" value="1"/>
</dbReference>
<proteinExistence type="inferred from homology"/>
<dbReference type="InterPro" id="IPR033738">
    <property type="entry name" value="AsnB_N"/>
</dbReference>
<dbReference type="NCBIfam" id="TIGR01536">
    <property type="entry name" value="asn_synth_AEB"/>
    <property type="match status" value="1"/>
</dbReference>